<protein>
    <recommendedName>
        <fullName evidence="3">ATP-grasp domain-containing protein</fullName>
    </recommendedName>
</protein>
<evidence type="ECO:0000313" key="1">
    <source>
        <dbReference type="EMBL" id="MBB1488960.1"/>
    </source>
</evidence>
<dbReference type="EMBL" id="JACJFM010000039">
    <property type="protein sequence ID" value="MBB1488960.1"/>
    <property type="molecule type" value="Genomic_DNA"/>
</dbReference>
<reference evidence="1 2" key="1">
    <citation type="submission" date="2020-08" db="EMBL/GenBank/DDBJ databases">
        <title>Oceanospirillum sp. nov. isolated from marine sediment.</title>
        <authorList>
            <person name="Ji X."/>
        </authorList>
    </citation>
    <scope>NUCLEOTIDE SEQUENCE [LARGE SCALE GENOMIC DNA]</scope>
    <source>
        <strain evidence="1 2">D5</strain>
    </source>
</reference>
<evidence type="ECO:0008006" key="3">
    <source>
        <dbReference type="Google" id="ProtNLM"/>
    </source>
</evidence>
<dbReference type="AlphaFoldDB" id="A0A839IW97"/>
<sequence length="569" mass="65493">MEGLEGLQRVNTAIWNGKERTIAISHNEKLKDISALSNVKADDDYIIMVSDSDVMEKKLPDNDSAFFSNTVIFRDKNNQDIYQSYKANDFPKIKKIEVKNAVSNDLHPVSNLIQGKGKGFEHIPPYSSISRNFWSTKKVGKSGTRYFDFEQPILIDIELEFEEKFDAIALWPSRRFFGNSIKDFLIQTGNSFEELGLSVPIQRTANNKNPFDAELFHFNNVSAKFLRITIISNHFEAGVGGECVDFQEVAVVRNYSKIKSEISTNNDRGLKSDLIRPLLMDKLDDLHYRILNINPEFCLDDIWHPGMTYQEFIAARGLGGRGRQLRRIKLATIGDKIHMYHLLKEYGIKGMPVKLYSNRLDESFFHNVRRVYEEGLKSFVLKVSHLGDSIGVYRVQNGVHIPPNETAGSNYMTGKSVDFAYLEKEIRNHWNNQQYHEDWVSNAIPPGVILEELIEDATEIKFSVVFGQVVCFFIRSHGLPCFDQDGNPLTNIGTPLPDWWREALTMAEKVARIFKADHLRVDIFRREGELIICEVNWNGAERYPTYPMIENALNYGYQYRQDFINTKIN</sequence>
<accession>A0A839IW97</accession>
<dbReference type="RefSeq" id="WP_182810732.1">
    <property type="nucleotide sequence ID" value="NZ_JACJFM010000039.1"/>
</dbReference>
<dbReference type="SUPFAM" id="SSF56059">
    <property type="entry name" value="Glutathione synthetase ATP-binding domain-like"/>
    <property type="match status" value="1"/>
</dbReference>
<name>A0A839IW97_9GAMM</name>
<keyword evidence="2" id="KW-1185">Reference proteome</keyword>
<dbReference type="Proteomes" id="UP000565262">
    <property type="component" value="Unassembled WGS sequence"/>
</dbReference>
<organism evidence="1 2">
    <name type="scientific">Oceanospirillum sediminis</name>
    <dbReference type="NCBI Taxonomy" id="2760088"/>
    <lineage>
        <taxon>Bacteria</taxon>
        <taxon>Pseudomonadati</taxon>
        <taxon>Pseudomonadota</taxon>
        <taxon>Gammaproteobacteria</taxon>
        <taxon>Oceanospirillales</taxon>
        <taxon>Oceanospirillaceae</taxon>
        <taxon>Oceanospirillum</taxon>
    </lineage>
</organism>
<gene>
    <name evidence="1" type="ORF">H4O21_20325</name>
</gene>
<proteinExistence type="predicted"/>
<comment type="caution">
    <text evidence="1">The sequence shown here is derived from an EMBL/GenBank/DDBJ whole genome shotgun (WGS) entry which is preliminary data.</text>
</comment>
<evidence type="ECO:0000313" key="2">
    <source>
        <dbReference type="Proteomes" id="UP000565262"/>
    </source>
</evidence>